<dbReference type="CDD" id="cd00833">
    <property type="entry name" value="PKS"/>
    <property type="match status" value="1"/>
</dbReference>
<evidence type="ECO:0000259" key="22">
    <source>
        <dbReference type="PROSITE" id="PS50075"/>
    </source>
</evidence>
<dbReference type="Pfam" id="PF00550">
    <property type="entry name" value="PP-binding"/>
    <property type="match status" value="2"/>
</dbReference>
<evidence type="ECO:0000256" key="10">
    <source>
        <dbReference type="ARBA" id="ARBA00023268"/>
    </source>
</evidence>
<name>A0A235BA55_9BACL</name>
<feature type="compositionally biased region" description="Basic and acidic residues" evidence="21">
    <location>
        <begin position="1989"/>
        <end position="1999"/>
    </location>
</feature>
<evidence type="ECO:0000256" key="17">
    <source>
        <dbReference type="ARBA" id="ARBA00073623"/>
    </source>
</evidence>
<evidence type="ECO:0000256" key="6">
    <source>
        <dbReference type="ARBA" id="ARBA00022832"/>
    </source>
</evidence>
<reference evidence="24 25" key="1">
    <citation type="submission" date="2017-07" db="EMBL/GenBank/DDBJ databases">
        <title>The genome sequence of Paludifilum halophilum highlights mechanisms for microbial adaptation to high salt environemnts.</title>
        <authorList>
            <person name="Belbahri L."/>
        </authorList>
    </citation>
    <scope>NUCLEOTIDE SEQUENCE [LARGE SCALE GENOMIC DNA]</scope>
    <source>
        <strain evidence="24 25">DSM 102817</strain>
    </source>
</reference>
<evidence type="ECO:0000256" key="15">
    <source>
        <dbReference type="ARBA" id="ARBA00058455"/>
    </source>
</evidence>
<dbReference type="GO" id="GO:0004315">
    <property type="term" value="F:3-oxoacyl-[acyl-carrier-protein] synthase activity"/>
    <property type="evidence" value="ECO:0007669"/>
    <property type="project" value="InterPro"/>
</dbReference>
<dbReference type="FunFam" id="3.40.47.10:FF:000042">
    <property type="entry name" value="Polyketide synthase Pks13"/>
    <property type="match status" value="1"/>
</dbReference>
<dbReference type="GO" id="GO:0016491">
    <property type="term" value="F:oxidoreductase activity"/>
    <property type="evidence" value="ECO:0007669"/>
    <property type="project" value="UniProtKB-KW"/>
</dbReference>
<evidence type="ECO:0000256" key="7">
    <source>
        <dbReference type="ARBA" id="ARBA00022857"/>
    </source>
</evidence>
<keyword evidence="7" id="KW-0521">NADP</keyword>
<feature type="domain" description="Carrier" evidence="22">
    <location>
        <begin position="898"/>
        <end position="973"/>
    </location>
</feature>
<dbReference type="Gene3D" id="3.30.70.3290">
    <property type="match status" value="1"/>
</dbReference>
<dbReference type="SMART" id="SM00823">
    <property type="entry name" value="PKS_PP"/>
    <property type="match status" value="2"/>
</dbReference>
<accession>A0A235BA55</accession>
<evidence type="ECO:0000256" key="5">
    <source>
        <dbReference type="ARBA" id="ARBA00022679"/>
    </source>
</evidence>
<dbReference type="Proteomes" id="UP000215459">
    <property type="component" value="Unassembled WGS sequence"/>
</dbReference>
<dbReference type="Pfam" id="PF00109">
    <property type="entry name" value="ketoacyl-synt"/>
    <property type="match status" value="1"/>
</dbReference>
<comment type="catalytic activity">
    <reaction evidence="12">
        <text>19-(4-hydroxyphenyl)nonadecanoyl-[(phenol)carboxyphthiodiolenone synthase] + 2 (S)-methylmalonyl-CoA + 3 malonyl-CoA + 5 NADPH + 10 H(+) = C37-(phenol)carboxyphthiodiolenone-[(phenol)carboxyphthiodiolenone synthase] + 5 CO2 + 5 NADP(+) + 5 CoA + 2 H2O</text>
        <dbReference type="Rhea" id="RHEA:57760"/>
        <dbReference type="Rhea" id="RHEA-COMP:14273"/>
        <dbReference type="Rhea" id="RHEA-COMP:14990"/>
        <dbReference type="ChEBI" id="CHEBI:15377"/>
        <dbReference type="ChEBI" id="CHEBI:15378"/>
        <dbReference type="ChEBI" id="CHEBI:16526"/>
        <dbReference type="ChEBI" id="CHEBI:57287"/>
        <dbReference type="ChEBI" id="CHEBI:57327"/>
        <dbReference type="ChEBI" id="CHEBI:57384"/>
        <dbReference type="ChEBI" id="CHEBI:57783"/>
        <dbReference type="ChEBI" id="CHEBI:58349"/>
        <dbReference type="ChEBI" id="CHEBI:133301"/>
        <dbReference type="ChEBI" id="CHEBI:142260"/>
        <dbReference type="EC" id="2.3.1.292"/>
    </reaction>
</comment>
<comment type="catalytic activity">
    <reaction evidence="14">
        <text>icosanoyl-[(phenol)carboxyphthiodiolenone synthase] + 2 (S)-methylmalonyl-CoA + 3 malonyl-CoA + 5 NADPH + 10 H(+) = C32-carboxyphthiodiolenone-[(phenol)carboxyphthiodiolenone synthase] + 5 CO2 + 5 NADP(+) + 5 CoA + 2 H2O</text>
        <dbReference type="Rhea" id="RHEA:57748"/>
        <dbReference type="Rhea" id="RHEA-COMP:14985"/>
        <dbReference type="Rhea" id="RHEA-COMP:14986"/>
        <dbReference type="ChEBI" id="CHEBI:15377"/>
        <dbReference type="ChEBI" id="CHEBI:15378"/>
        <dbReference type="ChEBI" id="CHEBI:16526"/>
        <dbReference type="ChEBI" id="CHEBI:57287"/>
        <dbReference type="ChEBI" id="CHEBI:57327"/>
        <dbReference type="ChEBI" id="CHEBI:57384"/>
        <dbReference type="ChEBI" id="CHEBI:57783"/>
        <dbReference type="ChEBI" id="CHEBI:58349"/>
        <dbReference type="ChEBI" id="CHEBI:87848"/>
        <dbReference type="ChEBI" id="CHEBI:142236"/>
        <dbReference type="EC" id="2.3.1.292"/>
    </reaction>
</comment>
<evidence type="ECO:0000259" key="23">
    <source>
        <dbReference type="PROSITE" id="PS52004"/>
    </source>
</evidence>
<dbReference type="SMART" id="SM00827">
    <property type="entry name" value="PKS_AT"/>
    <property type="match status" value="1"/>
</dbReference>
<dbReference type="Gene3D" id="3.30.559.30">
    <property type="entry name" value="Nonribosomal peptide synthetase, condensation domain"/>
    <property type="match status" value="1"/>
</dbReference>
<evidence type="ECO:0000256" key="2">
    <source>
        <dbReference type="ARBA" id="ARBA00001957"/>
    </source>
</evidence>
<dbReference type="EC" id="2.3.1.292" evidence="16"/>
<evidence type="ECO:0000256" key="16">
    <source>
        <dbReference type="ARBA" id="ARBA00066974"/>
    </source>
</evidence>
<dbReference type="PROSITE" id="PS50075">
    <property type="entry name" value="CARRIER"/>
    <property type="match status" value="2"/>
</dbReference>
<dbReference type="EMBL" id="NOWF01000002">
    <property type="protein sequence ID" value="OYD09190.1"/>
    <property type="molecule type" value="Genomic_DNA"/>
</dbReference>
<evidence type="ECO:0000256" key="1">
    <source>
        <dbReference type="ARBA" id="ARBA00001937"/>
    </source>
</evidence>
<dbReference type="PANTHER" id="PTHR43775:SF51">
    <property type="entry name" value="INACTIVE PHENOLPHTHIOCEROL SYNTHESIS POLYKETIDE SYNTHASE TYPE I PKS1-RELATED"/>
    <property type="match status" value="1"/>
</dbReference>
<dbReference type="SUPFAM" id="SSF47336">
    <property type="entry name" value="ACP-like"/>
    <property type="match status" value="2"/>
</dbReference>
<dbReference type="InterPro" id="IPR009081">
    <property type="entry name" value="PP-bd_ACP"/>
</dbReference>
<feature type="domain" description="Ketosynthase family 3 (KS3)" evidence="23">
    <location>
        <begin position="1"/>
        <end position="417"/>
    </location>
</feature>
<dbReference type="InterPro" id="IPR001227">
    <property type="entry name" value="Ac_transferase_dom_sf"/>
</dbReference>
<comment type="cofactor">
    <cofactor evidence="1">
        <name>NADP(+)</name>
        <dbReference type="ChEBI" id="CHEBI:58349"/>
    </cofactor>
</comment>
<dbReference type="PROSITE" id="PS00606">
    <property type="entry name" value="KS3_1"/>
    <property type="match status" value="1"/>
</dbReference>
<dbReference type="Gene3D" id="3.30.559.10">
    <property type="entry name" value="Chloramphenicol acetyltransferase-like domain"/>
    <property type="match status" value="1"/>
</dbReference>
<dbReference type="InterPro" id="IPR023214">
    <property type="entry name" value="HAD_sf"/>
</dbReference>
<dbReference type="InterPro" id="IPR014043">
    <property type="entry name" value="Acyl_transferase_dom"/>
</dbReference>
<dbReference type="InterPro" id="IPR016039">
    <property type="entry name" value="Thiolase-like"/>
</dbReference>
<dbReference type="PROSITE" id="PS00012">
    <property type="entry name" value="PHOSPHOPANTETHEINE"/>
    <property type="match status" value="1"/>
</dbReference>
<dbReference type="InterPro" id="IPR023213">
    <property type="entry name" value="CAT-like_dom_sf"/>
</dbReference>
<dbReference type="InterPro" id="IPR016035">
    <property type="entry name" value="Acyl_Trfase/lysoPLipase"/>
</dbReference>
<sequence>MSGRFPGAKSVTEFWDNLVNGVESISFFTDDELREAGISEERLAHSRYVKAKGALEDVETFDAAFFDYTPQEAIMMDPQFRLLHECTWEALEDAGYSPQSYKGMIGLYAGAAFNSQWIMRALQQNQSGDSDTLEAAVLNLRDYFSTLVSYNLNLKGPSFTVQTGCSTSLVAIHLAVQALLSGECSMALAGGVSINLPKKSGYLYQEGMINSPDGHCRVFDADAAGTVFGDGAGIVALKTLEDALEDGDHIDAVIRGSAINNDGNRKVGYTAPSTKGQIAAVRSAIHVAEVEPDSISYIEAHGTGTTLGDPIEIQALKEAFQTDRRGFCRIGSVKSNVGHLNNAAGIAGFIKTVLAMKHRLLPPTLHYQRPNPKIDFENSPFVVNQELTPWHSEAYPLRAGVSSFGIGGTNAHIILEESPTAASSPEERDWKLLLLSAKTPTALTQTTDNLRHYLESHPDTRLADVAYTLQVGREHFPHKRMIVCRDTPHALDLLRSVDSEGERTGVSDTDRRPAVFMFSGQGSQYVRMGLDLYRSEPIFRQEVDRCLEMAGNVAGEDLKKVLYPKEPGEAVSDIQRTDIAQPVLFIFEYALANMLMQWGIRPKAMIGHSIGEFVAACLSGVLSLEDALSLVKLRGKLMQEMPAGSMLSVSLDEEELKPYLHEDLSLAAVNAPTLCVVSGPDPAIRELAQQLSEEGREYRLLHTSHAFHSSMMEPVLDRWEAAVAELKLNRPETPYISNVSGTWIRDEEAVDPRYWAKQLREPVRFMDGLHTLMDDVDPFFIEVGPGNTLSTFVRSTGEQAGTSAVVHLVRHPRENVPDHYHLMLKLGRLWLNGVSIDWNGFYGDEQRQRVSLPTYPFDRRRYWIEERSSSPYENRQVEWQKAAEQTATAVTEDAEPAVTANPVEKKLVEIWEELFGIRGIGLKDHFFEIGGHSLKATTLISQIHKELNVEITLSDIFNHPTIQSLAQHIEGLDEKSYLEIEPVEKRPYYPVSSGQRRTYIIHQQIGDVTTYNMPMVLLVTGRPDIKRFEEAFRRLIRRHESLRTSFDFIDGEPVQIVHDAFDFSIECMEADKEELDEIIRGFIRPFDLQKAPLIRVMFVQMAEEKYALLVDMHNIISDGTSMNVFIREFSELYKGADLPELRIQYKDYAEWQRRLFQSEIMQRQEAYWLDRFSGDPPSFPMPLDYKREDHQTFLGETVKFSIPRKQVETLEEIGKQHNLTMNVLMFNLYTLLLSRYTGREDLVIGSLVAGRRHADVENIIGMFTNFLPIRLQVDPDRTFPEFLDRTNQVLIEAYENQDYPYDKLVEKLRSKLPANRNPLFDTMLIYHNEYDPDTVLEVDGLDFDTYEFAKGISKLDFKLDVVKEVTGELKCVLQYNKSLFRSGTMERMARHFLQLVEEVVDDPERKLKDIPLLTAEEEEEMAAKREVDDPPQQRETLTLAVSSTFTADPLADHLIWWGRRFGWEIDVRFAPYNQVFQELLDPSSLLSTNRGANLLMVRFEDWLRDDSSEEQVQCRKLERNFKELVDILERKDPTVPYFVAVFPVSTHLSLSPSVKEHLDFMTRRWKEILKEKENVHVVDLTDLKDLYQITDIFHPGTDQAGHLPFTDSFYAAMGTTVARHIISLKPAPFKVIALDCDHTLWRGIVGEEGPLGVKVEQPFLELQRFLLQKQREGMLLVLCSKNNEADVWEVFEQNPQMVLKKEHLAGWRINWDPKSANMQELAEELNLGLDSFILLDDNPTECLEMIHRCPEVLSLQLPEDPVQIPMFLRHVWAFDRLRVTSEDRHRTERYLTDRRRQQAQRESLSLQEFLRGLDLKMSMYPIQPEQWPRIAQMTQRTNQFNLSSIRRDEREVKRWIESPETKGWAIEAADRFGEYGVVGTVFARQEADTLQMDTFLLSCRVLGKGVEDAVLAGLRHYGEKQAITELRARWIATDKNQPFRQFLERTRWEKTDEGQGYIDFRLSLQQIPEKIDFITCSYDTPLSATARETVSRGEREERNAPSTSGPAAGAPADSDIRRWDVWLQDHLLHRPYLLPLEKNTAEKLLALPVRGETAPMISEIDPPTNELEEVLVEIWKEILQLQQVGIHDNFFELGGNSLLAIKLEVELESRGLAVENLDVKRAQTIRQMALLLSEHLH</sequence>
<dbReference type="InterPro" id="IPR010037">
    <property type="entry name" value="FkbH_domain"/>
</dbReference>
<comment type="function">
    <text evidence="15">Part of the PpsABCDE complex involved in the biosynthesis of the lipid core common to phthiocerols and phenolphthiocerols by successive additions of malonyl-CoA or methylmalonyl-CoA extender units. PpsA can accept as substrate the activated forms of either icosanoyl (C20), docosanoyl (C22) or lignoceroyl (C24) groups from FadD26, or a (4-hydroxyphenyl)-C17 or (4-hydroxyphenyl)-C19 fatty acyl from FadD29. PpsA initiates the biosynthesis and extends its substrate using a malonyl-CoA extender unit. The PpsB and PpsC proteins add the second and third malonyl-CoA extender units. PpsD adds an (R)-methylmalonyl unit and PpsE adds a second (R)-methylmalonyl unit. The incorporation of the methylmalonyl units results in formation of two branched methyl groups in the elongated product.</text>
</comment>
<evidence type="ECO:0000256" key="12">
    <source>
        <dbReference type="ARBA" id="ARBA00051971"/>
    </source>
</evidence>
<proteinExistence type="predicted"/>
<dbReference type="SUPFAM" id="SSF55048">
    <property type="entry name" value="Probable ACP-binding domain of malonyl-CoA ACP transacylase"/>
    <property type="match status" value="1"/>
</dbReference>
<evidence type="ECO:0000256" key="21">
    <source>
        <dbReference type="SAM" id="MobiDB-lite"/>
    </source>
</evidence>
<dbReference type="InterPro" id="IPR020841">
    <property type="entry name" value="PKS_Beta-ketoAc_synthase_dom"/>
</dbReference>
<dbReference type="CDD" id="cd19531">
    <property type="entry name" value="LCL_NRPS-like"/>
    <property type="match status" value="1"/>
</dbReference>
<dbReference type="FunFam" id="1.10.1200.10:FF:000005">
    <property type="entry name" value="Nonribosomal peptide synthetase 1"/>
    <property type="match status" value="1"/>
</dbReference>
<keyword evidence="5" id="KW-0808">Transferase</keyword>
<dbReference type="NCBIfam" id="TIGR01681">
    <property type="entry name" value="HAD-SF-IIIC"/>
    <property type="match status" value="1"/>
</dbReference>
<dbReference type="SUPFAM" id="SSF53901">
    <property type="entry name" value="Thiolase-like"/>
    <property type="match status" value="1"/>
</dbReference>
<keyword evidence="3" id="KW-0596">Phosphopantetheine</keyword>
<feature type="compositionally biased region" description="Low complexity" evidence="21">
    <location>
        <begin position="2000"/>
        <end position="2012"/>
    </location>
</feature>
<dbReference type="InterPro" id="IPR006162">
    <property type="entry name" value="Ppantetheine_attach_site"/>
</dbReference>
<dbReference type="GO" id="GO:0006633">
    <property type="term" value="P:fatty acid biosynthetic process"/>
    <property type="evidence" value="ECO:0007669"/>
    <property type="project" value="InterPro"/>
</dbReference>
<comment type="caution">
    <text evidence="24">The sequence shown here is derived from an EMBL/GenBank/DDBJ whole genome shotgun (WGS) entry which is preliminary data.</text>
</comment>
<dbReference type="GO" id="GO:0031177">
    <property type="term" value="F:phosphopantetheine binding"/>
    <property type="evidence" value="ECO:0007669"/>
    <property type="project" value="InterPro"/>
</dbReference>
<evidence type="ECO:0000256" key="4">
    <source>
        <dbReference type="ARBA" id="ARBA00022553"/>
    </source>
</evidence>
<dbReference type="InterPro" id="IPR050091">
    <property type="entry name" value="PKS_NRPS_Biosynth_Enz"/>
</dbReference>
<dbReference type="Gene3D" id="3.40.50.1110">
    <property type="entry name" value="SGNH hydrolase"/>
    <property type="match status" value="1"/>
</dbReference>
<dbReference type="InterPro" id="IPR036514">
    <property type="entry name" value="SGNH_hydro_sf"/>
</dbReference>
<comment type="catalytic activity">
    <reaction evidence="11">
        <text>17-(4-hydroxyphenyl)heptadecanoyl-[(phenol)carboxyphthiodiolenone synthase] + 2 (S)-methylmalonyl-CoA + 3 malonyl-CoA + 5 NADPH + 10 H(+) = C35-(phenol)carboxyphthiodiolenone-[(phenol)carboxyphthiodiolenone synthase] + 5 CO2 + 5 NADP(+) + 5 CoA + 2 H2O</text>
        <dbReference type="Rhea" id="RHEA:57756"/>
        <dbReference type="Rhea" id="RHEA-COMP:14272"/>
        <dbReference type="Rhea" id="RHEA-COMP:14989"/>
        <dbReference type="ChEBI" id="CHEBI:15377"/>
        <dbReference type="ChEBI" id="CHEBI:15378"/>
        <dbReference type="ChEBI" id="CHEBI:16526"/>
        <dbReference type="ChEBI" id="CHEBI:57287"/>
        <dbReference type="ChEBI" id="CHEBI:57327"/>
        <dbReference type="ChEBI" id="CHEBI:57384"/>
        <dbReference type="ChEBI" id="CHEBI:57783"/>
        <dbReference type="ChEBI" id="CHEBI:58349"/>
        <dbReference type="ChEBI" id="CHEBI:133300"/>
        <dbReference type="ChEBI" id="CHEBI:142259"/>
        <dbReference type="EC" id="2.3.1.292"/>
    </reaction>
</comment>
<comment type="catalytic activity">
    <reaction evidence="13">
        <text>docosanoyl-[(phenol)carboxyphthiodiolenone synthase] + 2 (S)-methylmalonyl-CoA + 3 malonyl-CoA + 5 NADPH + 10 H(+) = C34-carboxyphthiodiolenone-[(phenol)carboxyphthiodiolenone synthase] + 5 CO2 + 5 NADP(+) + 5 CoA + 2 H2O</text>
        <dbReference type="Rhea" id="RHEA:57752"/>
        <dbReference type="Rhea" id="RHEA-COMP:14987"/>
        <dbReference type="Rhea" id="RHEA-COMP:14988"/>
        <dbReference type="ChEBI" id="CHEBI:15377"/>
        <dbReference type="ChEBI" id="CHEBI:15378"/>
        <dbReference type="ChEBI" id="CHEBI:16526"/>
        <dbReference type="ChEBI" id="CHEBI:57287"/>
        <dbReference type="ChEBI" id="CHEBI:57327"/>
        <dbReference type="ChEBI" id="CHEBI:57384"/>
        <dbReference type="ChEBI" id="CHEBI:57783"/>
        <dbReference type="ChEBI" id="CHEBI:58349"/>
        <dbReference type="ChEBI" id="CHEBI:142237"/>
        <dbReference type="ChEBI" id="CHEBI:142238"/>
        <dbReference type="EC" id="2.3.1.292"/>
    </reaction>
</comment>
<feature type="region of interest" description="Disordered" evidence="21">
    <location>
        <begin position="1986"/>
        <end position="2012"/>
    </location>
</feature>
<dbReference type="Pfam" id="PF22621">
    <property type="entry name" value="CurL-like_PKS_C"/>
    <property type="match status" value="1"/>
</dbReference>
<evidence type="ECO:0000256" key="18">
    <source>
        <dbReference type="ARBA" id="ARBA00075053"/>
    </source>
</evidence>
<keyword evidence="9" id="KW-0443">Lipid metabolism</keyword>
<evidence type="ECO:0000256" key="8">
    <source>
        <dbReference type="ARBA" id="ARBA00023002"/>
    </source>
</evidence>
<dbReference type="Gene3D" id="3.30.70.250">
    <property type="entry name" value="Malonyl-CoA ACP transacylase, ACP-binding"/>
    <property type="match status" value="1"/>
</dbReference>
<dbReference type="SMART" id="SM00825">
    <property type="entry name" value="PKS_KS"/>
    <property type="match status" value="1"/>
</dbReference>
<keyword evidence="8" id="KW-0560">Oxidoreductase</keyword>
<dbReference type="InterPro" id="IPR014030">
    <property type="entry name" value="Ketoacyl_synth_N"/>
</dbReference>
<evidence type="ECO:0000313" key="25">
    <source>
        <dbReference type="Proteomes" id="UP000215459"/>
    </source>
</evidence>
<dbReference type="Gene3D" id="3.40.50.1000">
    <property type="entry name" value="HAD superfamily/HAD-like"/>
    <property type="match status" value="1"/>
</dbReference>
<dbReference type="InterPro" id="IPR018201">
    <property type="entry name" value="Ketoacyl_synth_AS"/>
</dbReference>
<dbReference type="InterPro" id="IPR036412">
    <property type="entry name" value="HAD-like_sf"/>
</dbReference>
<dbReference type="InterPro" id="IPR016036">
    <property type="entry name" value="Malonyl_transacylase_ACP-bd"/>
</dbReference>
<dbReference type="InterPro" id="IPR010033">
    <property type="entry name" value="HAD_SF_ppase_IIIC"/>
</dbReference>
<dbReference type="PANTHER" id="PTHR43775">
    <property type="entry name" value="FATTY ACID SYNTHASE"/>
    <property type="match status" value="1"/>
</dbReference>
<dbReference type="Gene3D" id="3.40.47.10">
    <property type="match status" value="1"/>
</dbReference>
<dbReference type="Gene3D" id="3.40.366.10">
    <property type="entry name" value="Malonyl-Coenzyme A Acyl Carrier Protein, domain 2"/>
    <property type="match status" value="1"/>
</dbReference>
<dbReference type="OrthoDB" id="9765680at2"/>
<gene>
    <name evidence="24" type="ORF">CHM34_04770</name>
</gene>
<comment type="cofactor">
    <cofactor evidence="2">
        <name>pantetheine 4'-phosphate</name>
        <dbReference type="ChEBI" id="CHEBI:47942"/>
    </cofactor>
</comment>
<protein>
    <recommendedName>
        <fullName evidence="17">Phenolphthiocerol/phthiocerol polyketide synthase subunit E</fullName>
        <ecNumber evidence="16">2.3.1.292</ecNumber>
    </recommendedName>
    <alternativeName>
        <fullName evidence="19">(Phenol)carboxyphthiodiolenone synthase subunit E</fullName>
    </alternativeName>
    <alternativeName>
        <fullName evidence="20">Beta-ketoacyl-acyl-carrier-protein synthase I</fullName>
    </alternativeName>
    <alternativeName>
        <fullName evidence="18">Phthiocerol synthesis polyketide synthase type I PpsE</fullName>
    </alternativeName>
</protein>
<dbReference type="GO" id="GO:0034081">
    <property type="term" value="C:polyketide synthase complex"/>
    <property type="evidence" value="ECO:0007669"/>
    <property type="project" value="UniProtKB-ARBA"/>
</dbReference>
<dbReference type="Pfam" id="PF00668">
    <property type="entry name" value="Condensation"/>
    <property type="match status" value="1"/>
</dbReference>
<organism evidence="24 25">
    <name type="scientific">Paludifilum halophilum</name>
    <dbReference type="NCBI Taxonomy" id="1642702"/>
    <lineage>
        <taxon>Bacteria</taxon>
        <taxon>Bacillati</taxon>
        <taxon>Bacillota</taxon>
        <taxon>Bacilli</taxon>
        <taxon>Bacillales</taxon>
        <taxon>Thermoactinomycetaceae</taxon>
        <taxon>Paludifilum</taxon>
    </lineage>
</organism>
<evidence type="ECO:0000256" key="14">
    <source>
        <dbReference type="ARBA" id="ARBA00052745"/>
    </source>
</evidence>
<dbReference type="PROSITE" id="PS52004">
    <property type="entry name" value="KS3_2"/>
    <property type="match status" value="1"/>
</dbReference>
<evidence type="ECO:0000256" key="11">
    <source>
        <dbReference type="ARBA" id="ARBA00050973"/>
    </source>
</evidence>
<evidence type="ECO:0000256" key="9">
    <source>
        <dbReference type="ARBA" id="ARBA00023098"/>
    </source>
</evidence>
<dbReference type="Pfam" id="PF02801">
    <property type="entry name" value="Ketoacyl-synt_C"/>
    <property type="match status" value="1"/>
</dbReference>
<keyword evidence="10" id="KW-0511">Multifunctional enzyme</keyword>
<dbReference type="GO" id="GO:0004312">
    <property type="term" value="F:fatty acid synthase activity"/>
    <property type="evidence" value="ECO:0007669"/>
    <property type="project" value="TreeGrafter"/>
</dbReference>
<dbReference type="Pfam" id="PF00698">
    <property type="entry name" value="Acyl_transf_1"/>
    <property type="match status" value="1"/>
</dbReference>
<dbReference type="NCBIfam" id="TIGR01686">
    <property type="entry name" value="FkbH"/>
    <property type="match status" value="1"/>
</dbReference>
<evidence type="ECO:0000256" key="20">
    <source>
        <dbReference type="ARBA" id="ARBA00084020"/>
    </source>
</evidence>
<keyword evidence="6" id="KW-0276">Fatty acid metabolism</keyword>
<evidence type="ECO:0000256" key="3">
    <source>
        <dbReference type="ARBA" id="ARBA00022450"/>
    </source>
</evidence>
<evidence type="ECO:0000256" key="13">
    <source>
        <dbReference type="ARBA" id="ARBA00052119"/>
    </source>
</evidence>
<keyword evidence="4" id="KW-0597">Phosphoprotein</keyword>
<dbReference type="InterPro" id="IPR014031">
    <property type="entry name" value="Ketoacyl_synth_C"/>
</dbReference>
<dbReference type="SUPFAM" id="SSF56784">
    <property type="entry name" value="HAD-like"/>
    <property type="match status" value="1"/>
</dbReference>
<dbReference type="SUPFAM" id="SSF52777">
    <property type="entry name" value="CoA-dependent acyltransferases"/>
    <property type="match status" value="2"/>
</dbReference>
<dbReference type="InterPro" id="IPR036736">
    <property type="entry name" value="ACP-like_sf"/>
</dbReference>
<dbReference type="InterPro" id="IPR020806">
    <property type="entry name" value="PKS_PP-bd"/>
</dbReference>
<feature type="domain" description="Carrier" evidence="22">
    <location>
        <begin position="2062"/>
        <end position="2136"/>
    </location>
</feature>
<dbReference type="SUPFAM" id="SSF52151">
    <property type="entry name" value="FabD/lysophospholipase-like"/>
    <property type="match status" value="1"/>
</dbReference>
<dbReference type="InterPro" id="IPR001242">
    <property type="entry name" value="Condensation_dom"/>
</dbReference>
<keyword evidence="25" id="KW-1185">Reference proteome</keyword>
<evidence type="ECO:0000256" key="19">
    <source>
        <dbReference type="ARBA" id="ARBA00078169"/>
    </source>
</evidence>
<evidence type="ECO:0000313" key="24">
    <source>
        <dbReference type="EMBL" id="OYD09190.1"/>
    </source>
</evidence>
<dbReference type="Gene3D" id="1.10.1200.10">
    <property type="entry name" value="ACP-like"/>
    <property type="match status" value="2"/>
</dbReference>